<dbReference type="Proteomes" id="UP001500945">
    <property type="component" value="Unassembled WGS sequence"/>
</dbReference>
<organism evidence="14 15">
    <name type="scientific">Fodinibacter luteus</name>
    <dbReference type="NCBI Taxonomy" id="552064"/>
    <lineage>
        <taxon>Bacteria</taxon>
        <taxon>Bacillati</taxon>
        <taxon>Actinomycetota</taxon>
        <taxon>Actinomycetes</taxon>
        <taxon>Micrococcales</taxon>
        <taxon>Intrasporangiaceae</taxon>
        <taxon>Fodinibacter (ex Wang et al. 2009)</taxon>
    </lineage>
</organism>
<dbReference type="InterPro" id="IPR028325">
    <property type="entry name" value="VG_K_chnl"/>
</dbReference>
<evidence type="ECO:0000256" key="12">
    <source>
        <dbReference type="SAM" id="Phobius"/>
    </source>
</evidence>
<feature type="transmembrane region" description="Helical" evidence="12">
    <location>
        <begin position="190"/>
        <end position="215"/>
    </location>
</feature>
<dbReference type="Gene3D" id="1.20.5.110">
    <property type="match status" value="1"/>
</dbReference>
<gene>
    <name evidence="14" type="ORF">GCM10023168_34020</name>
</gene>
<dbReference type="InterPro" id="IPR005821">
    <property type="entry name" value="Ion_trans_dom"/>
</dbReference>
<keyword evidence="9" id="KW-0406">Ion transport</keyword>
<dbReference type="InterPro" id="IPR027359">
    <property type="entry name" value="Volt_channel_dom_sf"/>
</dbReference>
<dbReference type="EMBL" id="BAABGM010000025">
    <property type="protein sequence ID" value="GAA4412337.1"/>
    <property type="molecule type" value="Genomic_DNA"/>
</dbReference>
<reference evidence="15" key="1">
    <citation type="journal article" date="2019" name="Int. J. Syst. Evol. Microbiol.">
        <title>The Global Catalogue of Microorganisms (GCM) 10K type strain sequencing project: providing services to taxonomists for standard genome sequencing and annotation.</title>
        <authorList>
            <consortium name="The Broad Institute Genomics Platform"/>
            <consortium name="The Broad Institute Genome Sequencing Center for Infectious Disease"/>
            <person name="Wu L."/>
            <person name="Ma J."/>
        </authorList>
    </citation>
    <scope>NUCLEOTIDE SEQUENCE [LARGE SCALE GENOMIC DNA]</scope>
    <source>
        <strain evidence="15">JCM 17809</strain>
    </source>
</reference>
<keyword evidence="7" id="KW-0630">Potassium</keyword>
<sequence length="264" mass="29081">MTPPKAGANELKDIGYEIFVGAVSVLSILNLVLIYAVRDPSLDTVLLVMNVVLTVILFVDFLYRLLSAPSRSDYLVRQHGWADLLASLPVQQLKILRIFRLVRVFRLLRANGIRVIGNRLMRNRAGSALLTLLLMGILVLEFGSLWMLALEQGAPDANITTASDAIWYVMVTISTVGYGDQFPVTTGGRFLGALVIVIGVGIFGTFTGYLANLFLAPKPPRRVEPGDDTRQRVEHLRALLVEQQAAIDELDGILRRRPSDPDSG</sequence>
<evidence type="ECO:0000256" key="9">
    <source>
        <dbReference type="ARBA" id="ARBA00023065"/>
    </source>
</evidence>
<dbReference type="PANTHER" id="PTHR11537:SF254">
    <property type="entry name" value="POTASSIUM VOLTAGE-GATED CHANNEL PROTEIN SHAB"/>
    <property type="match status" value="1"/>
</dbReference>
<dbReference type="PRINTS" id="PR00169">
    <property type="entry name" value="KCHANNEL"/>
</dbReference>
<dbReference type="RefSeq" id="WP_345208188.1">
    <property type="nucleotide sequence ID" value="NZ_BAABGM010000025.1"/>
</dbReference>
<keyword evidence="3" id="KW-0633">Potassium transport</keyword>
<evidence type="ECO:0000256" key="11">
    <source>
        <dbReference type="ARBA" id="ARBA00023303"/>
    </source>
</evidence>
<accession>A0ABP8KQN8</accession>
<keyword evidence="15" id="KW-1185">Reference proteome</keyword>
<keyword evidence="6" id="KW-0851">Voltage-gated channel</keyword>
<feature type="domain" description="Ion transport" evidence="13">
    <location>
        <begin position="17"/>
        <end position="214"/>
    </location>
</feature>
<dbReference type="Gene3D" id="1.20.120.350">
    <property type="entry name" value="Voltage-gated potassium channels. Chain C"/>
    <property type="match status" value="1"/>
</dbReference>
<evidence type="ECO:0000256" key="4">
    <source>
        <dbReference type="ARBA" id="ARBA00022692"/>
    </source>
</evidence>
<protein>
    <recommendedName>
        <fullName evidence="13">Ion transport domain-containing protein</fullName>
    </recommendedName>
</protein>
<keyword evidence="8 12" id="KW-1133">Transmembrane helix</keyword>
<evidence type="ECO:0000256" key="2">
    <source>
        <dbReference type="ARBA" id="ARBA00022448"/>
    </source>
</evidence>
<feature type="transmembrane region" description="Helical" evidence="12">
    <location>
        <begin position="44"/>
        <end position="63"/>
    </location>
</feature>
<evidence type="ECO:0000313" key="15">
    <source>
        <dbReference type="Proteomes" id="UP001500945"/>
    </source>
</evidence>
<keyword evidence="4 12" id="KW-0812">Transmembrane</keyword>
<evidence type="ECO:0000313" key="14">
    <source>
        <dbReference type="EMBL" id="GAA4412337.1"/>
    </source>
</evidence>
<evidence type="ECO:0000256" key="5">
    <source>
        <dbReference type="ARBA" id="ARBA00022826"/>
    </source>
</evidence>
<name>A0ABP8KQN8_9MICO</name>
<evidence type="ECO:0000256" key="10">
    <source>
        <dbReference type="ARBA" id="ARBA00023136"/>
    </source>
</evidence>
<keyword evidence="5" id="KW-0631">Potassium channel</keyword>
<dbReference type="PANTHER" id="PTHR11537">
    <property type="entry name" value="VOLTAGE-GATED POTASSIUM CHANNEL"/>
    <property type="match status" value="1"/>
</dbReference>
<evidence type="ECO:0000256" key="3">
    <source>
        <dbReference type="ARBA" id="ARBA00022538"/>
    </source>
</evidence>
<evidence type="ECO:0000256" key="8">
    <source>
        <dbReference type="ARBA" id="ARBA00022989"/>
    </source>
</evidence>
<feature type="transmembrane region" description="Helical" evidence="12">
    <location>
        <begin position="18"/>
        <end position="38"/>
    </location>
</feature>
<dbReference type="Gene3D" id="1.10.287.70">
    <property type="match status" value="1"/>
</dbReference>
<evidence type="ECO:0000256" key="6">
    <source>
        <dbReference type="ARBA" id="ARBA00022882"/>
    </source>
</evidence>
<keyword evidence="2" id="KW-0813">Transport</keyword>
<comment type="caution">
    <text evidence="14">The sequence shown here is derived from an EMBL/GenBank/DDBJ whole genome shotgun (WGS) entry which is preliminary data.</text>
</comment>
<feature type="transmembrane region" description="Helical" evidence="12">
    <location>
        <begin position="128"/>
        <end position="149"/>
    </location>
</feature>
<evidence type="ECO:0000259" key="13">
    <source>
        <dbReference type="Pfam" id="PF00520"/>
    </source>
</evidence>
<dbReference type="SUPFAM" id="SSF81324">
    <property type="entry name" value="Voltage-gated potassium channels"/>
    <property type="match status" value="1"/>
</dbReference>
<dbReference type="Pfam" id="PF00520">
    <property type="entry name" value="Ion_trans"/>
    <property type="match status" value="1"/>
</dbReference>
<comment type="subcellular location">
    <subcellularLocation>
        <location evidence="1">Membrane</location>
        <topology evidence="1">Multi-pass membrane protein</topology>
    </subcellularLocation>
</comment>
<proteinExistence type="predicted"/>
<evidence type="ECO:0000256" key="7">
    <source>
        <dbReference type="ARBA" id="ARBA00022958"/>
    </source>
</evidence>
<keyword evidence="10 12" id="KW-0472">Membrane</keyword>
<keyword evidence="11" id="KW-0407">Ion channel</keyword>
<evidence type="ECO:0000256" key="1">
    <source>
        <dbReference type="ARBA" id="ARBA00004141"/>
    </source>
</evidence>